<keyword evidence="3 4" id="KW-0408">Iron</keyword>
<gene>
    <name evidence="7" type="ORF">OIK42_01930</name>
</gene>
<evidence type="ECO:0000256" key="5">
    <source>
        <dbReference type="SAM" id="SignalP"/>
    </source>
</evidence>
<feature type="domain" description="Cytochrome c" evidence="6">
    <location>
        <begin position="31"/>
        <end position="134"/>
    </location>
</feature>
<dbReference type="PROSITE" id="PS51257">
    <property type="entry name" value="PROKAR_LIPOPROTEIN"/>
    <property type="match status" value="1"/>
</dbReference>
<dbReference type="EMBL" id="JAQQXP010000001">
    <property type="protein sequence ID" value="MDC8829512.1"/>
    <property type="molecule type" value="Genomic_DNA"/>
</dbReference>
<evidence type="ECO:0000259" key="6">
    <source>
        <dbReference type="PROSITE" id="PS51007"/>
    </source>
</evidence>
<sequence>MRIVSLAMLLLVIMGCQPAANSAKGFSLPEGDASAGKAAFMQYGCVDCHVVEGITSKPADSYALLRPVRLGGPDAGIRTYGQLVTSVINPSHKLAPRYPVSMITDSEGSKMPNINDSLTVTDLINLVAFLQPKYDVEPYPKSKYRTYELRVPEKDTAQKN</sequence>
<dbReference type="InterPro" id="IPR036909">
    <property type="entry name" value="Cyt_c-like_dom_sf"/>
</dbReference>
<keyword evidence="1 4" id="KW-0349">Heme</keyword>
<evidence type="ECO:0000313" key="7">
    <source>
        <dbReference type="EMBL" id="MDC8829512.1"/>
    </source>
</evidence>
<evidence type="ECO:0000256" key="2">
    <source>
        <dbReference type="ARBA" id="ARBA00022723"/>
    </source>
</evidence>
<keyword evidence="5" id="KW-0732">Signal</keyword>
<feature type="signal peptide" evidence="5">
    <location>
        <begin position="1"/>
        <end position="19"/>
    </location>
</feature>
<feature type="chain" id="PRO_5046626276" evidence="5">
    <location>
        <begin position="20"/>
        <end position="160"/>
    </location>
</feature>
<evidence type="ECO:0000256" key="4">
    <source>
        <dbReference type="PROSITE-ProRule" id="PRU00433"/>
    </source>
</evidence>
<evidence type="ECO:0000313" key="8">
    <source>
        <dbReference type="Proteomes" id="UP001218788"/>
    </source>
</evidence>
<dbReference type="Gene3D" id="1.10.760.10">
    <property type="entry name" value="Cytochrome c-like domain"/>
    <property type="match status" value="1"/>
</dbReference>
<protein>
    <submittedName>
        <fullName evidence="7">Cytochrome C</fullName>
    </submittedName>
</protein>
<dbReference type="Proteomes" id="UP001218788">
    <property type="component" value="Unassembled WGS sequence"/>
</dbReference>
<dbReference type="SUPFAM" id="SSF46626">
    <property type="entry name" value="Cytochrome c"/>
    <property type="match status" value="1"/>
</dbReference>
<organism evidence="7 8">
    <name type="scientific">Alteromonas gilva</name>
    <dbReference type="NCBI Taxonomy" id="2987522"/>
    <lineage>
        <taxon>Bacteria</taxon>
        <taxon>Pseudomonadati</taxon>
        <taxon>Pseudomonadota</taxon>
        <taxon>Gammaproteobacteria</taxon>
        <taxon>Alteromonadales</taxon>
        <taxon>Alteromonadaceae</taxon>
        <taxon>Alteromonas/Salinimonas group</taxon>
        <taxon>Alteromonas</taxon>
    </lineage>
</organism>
<name>A0ABT5KXL9_9ALTE</name>
<comment type="caution">
    <text evidence="7">The sequence shown here is derived from an EMBL/GenBank/DDBJ whole genome shotgun (WGS) entry which is preliminary data.</text>
</comment>
<reference evidence="7 8" key="1">
    <citation type="submission" date="2022-10" db="EMBL/GenBank/DDBJ databases">
        <title>Alteromonas sp. chi3 Genome sequencing.</title>
        <authorList>
            <person name="Park S."/>
        </authorList>
    </citation>
    <scope>NUCLEOTIDE SEQUENCE [LARGE SCALE GENOMIC DNA]</scope>
    <source>
        <strain evidence="8">chi3</strain>
    </source>
</reference>
<dbReference type="PROSITE" id="PS51007">
    <property type="entry name" value="CYTC"/>
    <property type="match status" value="1"/>
</dbReference>
<evidence type="ECO:0000256" key="3">
    <source>
        <dbReference type="ARBA" id="ARBA00023004"/>
    </source>
</evidence>
<dbReference type="RefSeq" id="WP_273637911.1">
    <property type="nucleotide sequence ID" value="NZ_JAQQXP010000001.1"/>
</dbReference>
<dbReference type="InterPro" id="IPR009056">
    <property type="entry name" value="Cyt_c-like_dom"/>
</dbReference>
<keyword evidence="8" id="KW-1185">Reference proteome</keyword>
<proteinExistence type="predicted"/>
<evidence type="ECO:0000256" key="1">
    <source>
        <dbReference type="ARBA" id="ARBA00022617"/>
    </source>
</evidence>
<keyword evidence="2 4" id="KW-0479">Metal-binding</keyword>
<accession>A0ABT5KXL9</accession>